<accession>A0A0R1VSN6</accession>
<feature type="transmembrane region" description="Helical" evidence="1">
    <location>
        <begin position="264"/>
        <end position="285"/>
    </location>
</feature>
<protein>
    <submittedName>
        <fullName evidence="2">Uncharacterized protein</fullName>
    </submittedName>
</protein>
<feature type="transmembrane region" description="Helical" evidence="1">
    <location>
        <begin position="206"/>
        <end position="224"/>
    </location>
</feature>
<dbReference type="AlphaFoldDB" id="A0A0R1VSN6"/>
<keyword evidence="1" id="KW-0472">Membrane</keyword>
<feature type="transmembrane region" description="Helical" evidence="1">
    <location>
        <begin position="29"/>
        <end position="46"/>
    </location>
</feature>
<evidence type="ECO:0000256" key="1">
    <source>
        <dbReference type="SAM" id="Phobius"/>
    </source>
</evidence>
<gene>
    <name evidence="2" type="ORF">FD16_GL002223</name>
</gene>
<dbReference type="Pfam" id="PF19528">
    <property type="entry name" value="DUF6056"/>
    <property type="match status" value="1"/>
</dbReference>
<feature type="transmembrane region" description="Helical" evidence="1">
    <location>
        <begin position="182"/>
        <end position="199"/>
    </location>
</feature>
<comment type="caution">
    <text evidence="2">The sequence shown here is derived from an EMBL/GenBank/DDBJ whole genome shotgun (WGS) entry which is preliminary data.</text>
</comment>
<evidence type="ECO:0000313" key="3">
    <source>
        <dbReference type="Proteomes" id="UP000051820"/>
    </source>
</evidence>
<feature type="transmembrane region" description="Helical" evidence="1">
    <location>
        <begin position="58"/>
        <end position="74"/>
    </location>
</feature>
<feature type="transmembrane region" description="Helical" evidence="1">
    <location>
        <begin position="236"/>
        <end position="255"/>
    </location>
</feature>
<reference evidence="2 3" key="1">
    <citation type="journal article" date="2015" name="Genome Announc.">
        <title>Expanding the biotechnology potential of lactobacilli through comparative genomics of 213 strains and associated genera.</title>
        <authorList>
            <person name="Sun Z."/>
            <person name="Harris H.M."/>
            <person name="McCann A."/>
            <person name="Guo C."/>
            <person name="Argimon S."/>
            <person name="Zhang W."/>
            <person name="Yang X."/>
            <person name="Jeffery I.B."/>
            <person name="Cooney J.C."/>
            <person name="Kagawa T.F."/>
            <person name="Liu W."/>
            <person name="Song Y."/>
            <person name="Salvetti E."/>
            <person name="Wrobel A."/>
            <person name="Rasinkangas P."/>
            <person name="Parkhill J."/>
            <person name="Rea M.C."/>
            <person name="O'Sullivan O."/>
            <person name="Ritari J."/>
            <person name="Douillard F.P."/>
            <person name="Paul Ross R."/>
            <person name="Yang R."/>
            <person name="Briner A.E."/>
            <person name="Felis G.E."/>
            <person name="de Vos W.M."/>
            <person name="Barrangou R."/>
            <person name="Klaenhammer T.R."/>
            <person name="Caufield P.W."/>
            <person name="Cui Y."/>
            <person name="Zhang H."/>
            <person name="O'Toole P.W."/>
        </authorList>
    </citation>
    <scope>NUCLEOTIDE SEQUENCE [LARGE SCALE GENOMIC DNA]</scope>
    <source>
        <strain evidence="2 3">DSM 5007</strain>
    </source>
</reference>
<name>A0A0R1VSN6_9LACO</name>
<keyword evidence="3" id="KW-1185">Reference proteome</keyword>
<evidence type="ECO:0000313" key="2">
    <source>
        <dbReference type="EMBL" id="KRM08776.1"/>
    </source>
</evidence>
<feature type="transmembrane region" description="Helical" evidence="1">
    <location>
        <begin position="86"/>
        <end position="116"/>
    </location>
</feature>
<dbReference type="EMBL" id="AZGF01000066">
    <property type="protein sequence ID" value="KRM08776.1"/>
    <property type="molecule type" value="Genomic_DNA"/>
</dbReference>
<keyword evidence="1" id="KW-0812">Transmembrane</keyword>
<organism evidence="2 3">
    <name type="scientific">Paucilactobacillus suebicus DSM 5007 = KCTC 3549</name>
    <dbReference type="NCBI Taxonomy" id="1423807"/>
    <lineage>
        <taxon>Bacteria</taxon>
        <taxon>Bacillati</taxon>
        <taxon>Bacillota</taxon>
        <taxon>Bacilli</taxon>
        <taxon>Lactobacillales</taxon>
        <taxon>Lactobacillaceae</taxon>
        <taxon>Paucilactobacillus</taxon>
    </lineage>
</organism>
<proteinExistence type="predicted"/>
<feature type="transmembrane region" description="Helical" evidence="1">
    <location>
        <begin position="128"/>
        <end position="146"/>
    </location>
</feature>
<dbReference type="Proteomes" id="UP000051820">
    <property type="component" value="Unassembled WGS sequence"/>
</dbReference>
<keyword evidence="1" id="KW-1133">Transmembrane helix</keyword>
<dbReference type="PATRIC" id="fig|1423807.3.peg.2287"/>
<sequence>MLHFNFKSGTYLILKISVDSNKPSFFNKTISYVLVILILFDLVPNFSQMFLWRAGSENYLWTIVIDLIFIYLYESDKQYTNRFLNILHFIFMIVLGFVMGGTNENTVGGIIIIVTFIHFAKKIRGYKYFAVVASFFGYALLLLSPGDSRRGMLSNPGFYKLSPFRKLILNIPQINEHVVSNMSYLIIIFLVLLAFSVFTRINKNKLVDAIVWLLSGLCVWYVLAFSPGSPQEEQTYFGGFIIITISVVKLFSLLLQNSVIGKQLCISILFVLLFFTCVNLSNGVIDAYRTNQSINSRNSYILEQKKEGKTNIKVNKLSYSGHTKYSLLFVQFDLTKDPSYWVNKATAHRFGVNSVYVDEK</sequence>
<dbReference type="InterPro" id="IPR045691">
    <property type="entry name" value="DUF6056"/>
</dbReference>